<gene>
    <name evidence="2" type="ORF">A6J77_003275</name>
</gene>
<evidence type="ECO:0000313" key="2">
    <source>
        <dbReference type="EMBL" id="PNL91299.1"/>
    </source>
</evidence>
<dbReference type="GO" id="GO:0005886">
    <property type="term" value="C:plasma membrane"/>
    <property type="evidence" value="ECO:0007669"/>
    <property type="project" value="TreeGrafter"/>
</dbReference>
<evidence type="ECO:0000313" key="3">
    <source>
        <dbReference type="Proteomes" id="UP000192813"/>
    </source>
</evidence>
<keyword evidence="1" id="KW-0472">Membrane</keyword>
<evidence type="ECO:0000256" key="1">
    <source>
        <dbReference type="SAM" id="Phobius"/>
    </source>
</evidence>
<feature type="transmembrane region" description="Helical" evidence="1">
    <location>
        <begin position="12"/>
        <end position="44"/>
    </location>
</feature>
<feature type="transmembrane region" description="Helical" evidence="1">
    <location>
        <begin position="103"/>
        <end position="121"/>
    </location>
</feature>
<dbReference type="RefSeq" id="WP_083068182.1">
    <property type="nucleotide sequence ID" value="NZ_JALXKY010000017.1"/>
</dbReference>
<name>A0A2J9PLS4_9LACT</name>
<dbReference type="PANTHER" id="PTHR35813">
    <property type="entry name" value="INNER MEMBRANE PROTEIN YBAN"/>
    <property type="match status" value="1"/>
</dbReference>
<dbReference type="Proteomes" id="UP000192813">
    <property type="component" value="Unassembled WGS sequence"/>
</dbReference>
<keyword evidence="1" id="KW-0812">Transmembrane</keyword>
<comment type="caution">
    <text evidence="2">The sequence shown here is derived from an EMBL/GenBank/DDBJ whole genome shotgun (WGS) entry which is preliminary data.</text>
</comment>
<dbReference type="EMBL" id="NBTM02000001">
    <property type="protein sequence ID" value="PNL91299.1"/>
    <property type="molecule type" value="Genomic_DNA"/>
</dbReference>
<sequence>MEMRTIKEKGFLIFGLLSVVLGSVGVILPVLPTTPFLLLAGWFFTRSSPRFKNWLESTRLYENYVGEFKRQGGISKRKKIHILMTTYLVMGLSMLLMPLRGVQIFVGVCGLIFGYCLLFRVDEV</sequence>
<dbReference type="PANTHER" id="PTHR35813:SF1">
    <property type="entry name" value="INNER MEMBRANE PROTEIN YBAN"/>
    <property type="match status" value="1"/>
</dbReference>
<proteinExistence type="predicted"/>
<dbReference type="InterPro" id="IPR007401">
    <property type="entry name" value="DUF454"/>
</dbReference>
<dbReference type="PIRSF" id="PIRSF016789">
    <property type="entry name" value="DUF454"/>
    <property type="match status" value="1"/>
</dbReference>
<dbReference type="AlphaFoldDB" id="A0A2J9PLS4"/>
<protein>
    <submittedName>
        <fullName evidence="2">DUF454 domain-containing protein</fullName>
    </submittedName>
</protein>
<accession>A0A2J9PLS4</accession>
<keyword evidence="1" id="KW-1133">Transmembrane helix</keyword>
<dbReference type="Pfam" id="PF04304">
    <property type="entry name" value="DUF454"/>
    <property type="match status" value="1"/>
</dbReference>
<reference evidence="3" key="1">
    <citation type="submission" date="2017-12" db="EMBL/GenBank/DDBJ databases">
        <title>FDA dAtabase for Regulatory Grade micrObial Sequences (FDA-ARGOS): Supporting development and validation of Infectious Disease Dx tests.</title>
        <authorList>
            <person name="Hoffmann M."/>
            <person name="Allard M."/>
            <person name="Evans P."/>
            <person name="Brown E."/>
            <person name="Tallon L."/>
            <person name="Sadzewicz L."/>
            <person name="Sengamalay N."/>
            <person name="Ott S."/>
            <person name="Godinez A."/>
            <person name="Nagaraj S."/>
            <person name="Vavikolanu K."/>
            <person name="Aluvathingal J."/>
            <person name="Nadendla S."/>
            <person name="Sichtig H."/>
        </authorList>
    </citation>
    <scope>NUCLEOTIDE SEQUENCE [LARGE SCALE GENOMIC DNA]</scope>
    <source>
        <strain evidence="3">FDAARGOS_249</strain>
    </source>
</reference>
<organism evidence="2 3">
    <name type="scientific">Aerococcus viridans</name>
    <dbReference type="NCBI Taxonomy" id="1377"/>
    <lineage>
        <taxon>Bacteria</taxon>
        <taxon>Bacillati</taxon>
        <taxon>Bacillota</taxon>
        <taxon>Bacilli</taxon>
        <taxon>Lactobacillales</taxon>
        <taxon>Aerococcaceae</taxon>
        <taxon>Aerococcus</taxon>
    </lineage>
</organism>